<dbReference type="InterPro" id="IPR029058">
    <property type="entry name" value="AB_hydrolase_fold"/>
</dbReference>
<dbReference type="AlphaFoldDB" id="A0A067M7I0"/>
<evidence type="ECO:0000313" key="7">
    <source>
        <dbReference type="Proteomes" id="UP000027195"/>
    </source>
</evidence>
<dbReference type="HOGENOM" id="CLU_020336_7_5_1"/>
<protein>
    <recommendedName>
        <fullName evidence="5">AB hydrolase-1 domain-containing protein</fullName>
    </recommendedName>
</protein>
<dbReference type="STRING" id="930990.A0A067M7I0"/>
<evidence type="ECO:0000256" key="1">
    <source>
        <dbReference type="ARBA" id="ARBA00022801"/>
    </source>
</evidence>
<evidence type="ECO:0000256" key="2">
    <source>
        <dbReference type="ARBA" id="ARBA00038334"/>
    </source>
</evidence>
<feature type="domain" description="AB hydrolase-1" evidence="5">
    <location>
        <begin position="71"/>
        <end position="348"/>
    </location>
</feature>
<feature type="region of interest" description="Disordered" evidence="3">
    <location>
        <begin position="25"/>
        <end position="49"/>
    </location>
</feature>
<dbReference type="OrthoDB" id="408373at2759"/>
<dbReference type="EMBL" id="KL198057">
    <property type="protein sequence ID" value="KDQ11514.1"/>
    <property type="molecule type" value="Genomic_DNA"/>
</dbReference>
<feature type="signal peptide" evidence="4">
    <location>
        <begin position="1"/>
        <end position="21"/>
    </location>
</feature>
<dbReference type="Proteomes" id="UP000027195">
    <property type="component" value="Unassembled WGS sequence"/>
</dbReference>
<proteinExistence type="inferred from homology"/>
<keyword evidence="4" id="KW-0732">Signal</keyword>
<dbReference type="InParanoid" id="A0A067M7I0"/>
<evidence type="ECO:0000313" key="6">
    <source>
        <dbReference type="EMBL" id="KDQ11514.1"/>
    </source>
</evidence>
<dbReference type="PRINTS" id="PR00412">
    <property type="entry name" value="EPOXHYDRLASE"/>
</dbReference>
<dbReference type="Pfam" id="PF00561">
    <property type="entry name" value="Abhydrolase_1"/>
    <property type="match status" value="1"/>
</dbReference>
<comment type="similarity">
    <text evidence="2">Belongs to the AB hydrolase superfamily. Epoxide hydrolase family.</text>
</comment>
<dbReference type="InterPro" id="IPR000639">
    <property type="entry name" value="Epox_hydrolase-like"/>
</dbReference>
<feature type="chain" id="PRO_5001641078" description="AB hydrolase-1 domain-containing protein" evidence="4">
    <location>
        <begin position="22"/>
        <end position="362"/>
    </location>
</feature>
<evidence type="ECO:0000259" key="5">
    <source>
        <dbReference type="Pfam" id="PF00561"/>
    </source>
</evidence>
<keyword evidence="7" id="KW-1185">Reference proteome</keyword>
<dbReference type="InterPro" id="IPR000073">
    <property type="entry name" value="AB_hydrolase_1"/>
</dbReference>
<gene>
    <name evidence="6" type="ORF">BOTBODRAFT_135565</name>
</gene>
<dbReference type="Gene3D" id="3.40.50.1820">
    <property type="entry name" value="alpha/beta hydrolase"/>
    <property type="match status" value="1"/>
</dbReference>
<evidence type="ECO:0000256" key="4">
    <source>
        <dbReference type="SAM" id="SignalP"/>
    </source>
</evidence>
<dbReference type="SUPFAM" id="SSF53474">
    <property type="entry name" value="alpha/beta-Hydrolases"/>
    <property type="match status" value="1"/>
</dbReference>
<name>A0A067M7I0_BOTB1</name>
<evidence type="ECO:0000256" key="3">
    <source>
        <dbReference type="SAM" id="MobiDB-lite"/>
    </source>
</evidence>
<dbReference type="PANTHER" id="PTHR43329">
    <property type="entry name" value="EPOXIDE HYDROLASE"/>
    <property type="match status" value="1"/>
</dbReference>
<accession>A0A067M7I0</accession>
<keyword evidence="1" id="KW-0378">Hydrolase</keyword>
<reference evidence="7" key="1">
    <citation type="journal article" date="2014" name="Proc. Natl. Acad. Sci. U.S.A.">
        <title>Extensive sampling of basidiomycete genomes demonstrates inadequacy of the white-rot/brown-rot paradigm for wood decay fungi.</title>
        <authorList>
            <person name="Riley R."/>
            <person name="Salamov A.A."/>
            <person name="Brown D.W."/>
            <person name="Nagy L.G."/>
            <person name="Floudas D."/>
            <person name="Held B.W."/>
            <person name="Levasseur A."/>
            <person name="Lombard V."/>
            <person name="Morin E."/>
            <person name="Otillar R."/>
            <person name="Lindquist E.A."/>
            <person name="Sun H."/>
            <person name="LaButti K.M."/>
            <person name="Schmutz J."/>
            <person name="Jabbour D."/>
            <person name="Luo H."/>
            <person name="Baker S.E."/>
            <person name="Pisabarro A.G."/>
            <person name="Walton J.D."/>
            <person name="Blanchette R.A."/>
            <person name="Henrissat B."/>
            <person name="Martin F."/>
            <person name="Cullen D."/>
            <person name="Hibbett D.S."/>
            <person name="Grigoriev I.V."/>
        </authorList>
    </citation>
    <scope>NUCLEOTIDE SEQUENCE [LARGE SCALE GENOMIC DNA]</scope>
    <source>
        <strain evidence="7">FD-172 SS1</strain>
    </source>
</reference>
<sequence length="362" mass="39865">MHLITSIPFFVAVLFAGAAAAANPSSNPPFDPRTYPKSSAQCNAVDRGGPTPVNTTITLEYVDVNPTGKNTLLLLHGWPSLWSSWSNQIQEFGKDYRLIVPDLRGFGSSTDTSDVQTSGMMQDIVSDAMCILDKAGVKTAPCVGHDWGAVACWTAGLLEPTRFTAIAALDIPYQPAVGNYTPPEDLVPLLPKFAYQVYFEKETSTAAQELDKDIRRTLRATLRTVASPPPDAFLTSETDFLGAYNGTDIPPIPFFSQEEEDYFVEQYSIQRFEHTLQFYTNASRYGTFEYAKNFGNPNITVPALSILPTEDPVANWSSLAEYLGSANYIANLKTVEIAAAHWVQLEKPAEVNQALREWLTSL</sequence>
<organism evidence="6 7">
    <name type="scientific">Botryobasidium botryosum (strain FD-172 SS1)</name>
    <dbReference type="NCBI Taxonomy" id="930990"/>
    <lineage>
        <taxon>Eukaryota</taxon>
        <taxon>Fungi</taxon>
        <taxon>Dikarya</taxon>
        <taxon>Basidiomycota</taxon>
        <taxon>Agaricomycotina</taxon>
        <taxon>Agaricomycetes</taxon>
        <taxon>Cantharellales</taxon>
        <taxon>Botryobasidiaceae</taxon>
        <taxon>Botryobasidium</taxon>
    </lineage>
</organism>
<dbReference type="GO" id="GO:0016787">
    <property type="term" value="F:hydrolase activity"/>
    <property type="evidence" value="ECO:0007669"/>
    <property type="project" value="UniProtKB-KW"/>
</dbReference>